<sequence>MTREGLLKGFPRVRISSTAAKPVTALVSTCLNFSAPPPPLSIHPFPNKPLFPNRL</sequence>
<comment type="caution">
    <text evidence="1">The sequence shown here is derived from an EMBL/GenBank/DDBJ whole genome shotgun (WGS) entry which is preliminary data.</text>
</comment>
<keyword evidence="2" id="KW-1185">Reference proteome</keyword>
<protein>
    <submittedName>
        <fullName evidence="1">Uncharacterized protein</fullName>
    </submittedName>
</protein>
<organism evidence="1 2">
    <name type="scientific">Batillaria attramentaria</name>
    <dbReference type="NCBI Taxonomy" id="370345"/>
    <lineage>
        <taxon>Eukaryota</taxon>
        <taxon>Metazoa</taxon>
        <taxon>Spiralia</taxon>
        <taxon>Lophotrochozoa</taxon>
        <taxon>Mollusca</taxon>
        <taxon>Gastropoda</taxon>
        <taxon>Caenogastropoda</taxon>
        <taxon>Sorbeoconcha</taxon>
        <taxon>Cerithioidea</taxon>
        <taxon>Batillariidae</taxon>
        <taxon>Batillaria</taxon>
    </lineage>
</organism>
<proteinExistence type="predicted"/>
<dbReference type="AlphaFoldDB" id="A0ABD0JLY2"/>
<name>A0ABD0JLY2_9CAEN</name>
<accession>A0ABD0JLY2</accession>
<evidence type="ECO:0000313" key="2">
    <source>
        <dbReference type="Proteomes" id="UP001519460"/>
    </source>
</evidence>
<gene>
    <name evidence="1" type="ORF">BaRGS_00032836</name>
</gene>
<feature type="non-terminal residue" evidence="1">
    <location>
        <position position="55"/>
    </location>
</feature>
<dbReference type="EMBL" id="JACVVK020000390">
    <property type="protein sequence ID" value="KAK7475947.1"/>
    <property type="molecule type" value="Genomic_DNA"/>
</dbReference>
<reference evidence="1 2" key="1">
    <citation type="journal article" date="2023" name="Sci. Data">
        <title>Genome assembly of the Korean intertidal mud-creeper Batillaria attramentaria.</title>
        <authorList>
            <person name="Patra A.K."/>
            <person name="Ho P.T."/>
            <person name="Jun S."/>
            <person name="Lee S.J."/>
            <person name="Kim Y."/>
            <person name="Won Y.J."/>
        </authorList>
    </citation>
    <scope>NUCLEOTIDE SEQUENCE [LARGE SCALE GENOMIC DNA]</scope>
    <source>
        <strain evidence="1">Wonlab-2016</strain>
    </source>
</reference>
<dbReference type="Proteomes" id="UP001519460">
    <property type="component" value="Unassembled WGS sequence"/>
</dbReference>
<evidence type="ECO:0000313" key="1">
    <source>
        <dbReference type="EMBL" id="KAK7475947.1"/>
    </source>
</evidence>